<dbReference type="InterPro" id="IPR011990">
    <property type="entry name" value="TPR-like_helical_dom_sf"/>
</dbReference>
<organism evidence="2 3">
    <name type="scientific">Salix udensis</name>
    <dbReference type="NCBI Taxonomy" id="889485"/>
    <lineage>
        <taxon>Eukaryota</taxon>
        <taxon>Viridiplantae</taxon>
        <taxon>Streptophyta</taxon>
        <taxon>Embryophyta</taxon>
        <taxon>Tracheophyta</taxon>
        <taxon>Spermatophyta</taxon>
        <taxon>Magnoliopsida</taxon>
        <taxon>eudicotyledons</taxon>
        <taxon>Gunneridae</taxon>
        <taxon>Pentapetalae</taxon>
        <taxon>rosids</taxon>
        <taxon>fabids</taxon>
        <taxon>Malpighiales</taxon>
        <taxon>Salicaceae</taxon>
        <taxon>Saliceae</taxon>
        <taxon>Salix</taxon>
    </lineage>
</organism>
<dbReference type="SUPFAM" id="SSF48452">
    <property type="entry name" value="TPR-like"/>
    <property type="match status" value="2"/>
</dbReference>
<reference evidence="2 3" key="1">
    <citation type="journal article" date="2023" name="Int. J. Mol. Sci.">
        <title>De Novo Assembly and Annotation of 11 Diverse Shrub Willow (Salix) Genomes Reveals Novel Gene Organization in Sex-Linked Regions.</title>
        <authorList>
            <person name="Hyden B."/>
            <person name="Feng K."/>
            <person name="Yates T.B."/>
            <person name="Jawdy S."/>
            <person name="Cereghino C."/>
            <person name="Smart L.B."/>
            <person name="Muchero W."/>
        </authorList>
    </citation>
    <scope>NUCLEOTIDE SEQUENCE [LARGE SCALE GENOMIC DNA]</scope>
    <source>
        <tissue evidence="2">Shoot tip</tissue>
    </source>
</reference>
<evidence type="ECO:0008006" key="4">
    <source>
        <dbReference type="Google" id="ProtNLM"/>
    </source>
</evidence>
<dbReference type="InterPro" id="IPR019734">
    <property type="entry name" value="TPR_rpt"/>
</dbReference>
<feature type="repeat" description="TPR" evidence="1">
    <location>
        <begin position="352"/>
        <end position="385"/>
    </location>
</feature>
<dbReference type="Pfam" id="PF13181">
    <property type="entry name" value="TPR_8"/>
    <property type="match status" value="3"/>
</dbReference>
<dbReference type="PANTHER" id="PTHR47459:SF1">
    <property type="entry name" value="KINESIN LIGHT CHAIN-RELATED"/>
    <property type="match status" value="1"/>
</dbReference>
<dbReference type="SMART" id="SM00028">
    <property type="entry name" value="TPR"/>
    <property type="match status" value="7"/>
</dbReference>
<name>A0AAD6JXZ9_9ROSI</name>
<gene>
    <name evidence="2" type="ORF">OIU84_005292</name>
</gene>
<dbReference type="PANTHER" id="PTHR47459">
    <property type="entry name" value="KINESIN LIGHT CHAIN-RELATED"/>
    <property type="match status" value="1"/>
</dbReference>
<keyword evidence="3" id="KW-1185">Reference proteome</keyword>
<protein>
    <recommendedName>
        <fullName evidence="4">Kinesin light chain</fullName>
    </recommendedName>
</protein>
<dbReference type="Pfam" id="PF13424">
    <property type="entry name" value="TPR_12"/>
    <property type="match status" value="1"/>
</dbReference>
<keyword evidence="1" id="KW-0802">TPR repeat</keyword>
<dbReference type="AlphaFoldDB" id="A0AAD6JXZ9"/>
<dbReference type="Proteomes" id="UP001162972">
    <property type="component" value="Chromosome 5"/>
</dbReference>
<proteinExistence type="predicted"/>
<evidence type="ECO:0000256" key="1">
    <source>
        <dbReference type="PROSITE-ProRule" id="PRU00339"/>
    </source>
</evidence>
<dbReference type="Gene3D" id="1.25.40.10">
    <property type="entry name" value="Tetratricopeptide repeat domain"/>
    <property type="match status" value="2"/>
</dbReference>
<sequence length="572" mass="62901">MKRASTLLLSHLTRQNPKTPIPLLSRNYLSSNITTNNLKSCTKTNGLINKPHQFQANPSRNSGTLVGTTPQISSRQKKIKEKSQLEEAFESAATVEGMLEAFKDMEACFDERELGLALLKVGLKLDQQGEDPEKALTFATRALRVLDIGDEKPSFLVAMTLQLMGSAGGGRGATAVEDIRPVLHAVLLELSNVKTAMGRREEAIHNLKKCLEIKEMTMDKGSKELGVANRELAEAYVAVLNFNEALPFGLKALDIHKSGLGDYSVEVAYDRKLLGVIYSGLEEHDKALEQNVLSQKGVVQQTEKDGGTRALVFISMAKALCNLEKIVDAKRCLEIALGILDKKETTSPVEVAEAYSEIAMLYENMNEFETAISLLKRTQSMLEKLPQEQHSEGSVSARIGWLLLLTGKVTQAIPYLESAAEMLKESYGPKHFGIGYVYNNLGAAYLELDRPQSAAQMFAVAKDIMDAALGPHHTDSIEAYQNLSKAYGAMGSYTLAIEFQQRAIDAWESHGPSAHDVLMEARRIREQLKTKARDASTNQLPTKALPLPQSCPSGRNEETYIMTSLSARVKQA</sequence>
<evidence type="ECO:0000313" key="3">
    <source>
        <dbReference type="Proteomes" id="UP001162972"/>
    </source>
</evidence>
<dbReference type="PROSITE" id="PS50005">
    <property type="entry name" value="TPR"/>
    <property type="match status" value="1"/>
</dbReference>
<evidence type="ECO:0000313" key="2">
    <source>
        <dbReference type="EMBL" id="KAJ6412204.1"/>
    </source>
</evidence>
<accession>A0AAD6JXZ9</accession>
<comment type="caution">
    <text evidence="2">The sequence shown here is derived from an EMBL/GenBank/DDBJ whole genome shotgun (WGS) entry which is preliminary data.</text>
</comment>
<dbReference type="EMBL" id="JAPFFJ010000013">
    <property type="protein sequence ID" value="KAJ6412204.1"/>
    <property type="molecule type" value="Genomic_DNA"/>
</dbReference>